<dbReference type="PRINTS" id="PR00463">
    <property type="entry name" value="EP450I"/>
</dbReference>
<keyword evidence="7" id="KW-0408">Iron</keyword>
<evidence type="ECO:0000256" key="8">
    <source>
        <dbReference type="ARBA" id="ARBA00023033"/>
    </source>
</evidence>
<keyword evidence="10" id="KW-1185">Reference proteome</keyword>
<dbReference type="PANTHER" id="PTHR46300:SF7">
    <property type="entry name" value="P450, PUTATIVE (EUROFUNG)-RELATED"/>
    <property type="match status" value="1"/>
</dbReference>
<keyword evidence="8" id="KW-0503">Monooxygenase</keyword>
<dbReference type="InterPro" id="IPR050364">
    <property type="entry name" value="Cytochrome_P450_fung"/>
</dbReference>
<comment type="caution">
    <text evidence="9">The sequence shown here is derived from an EMBL/GenBank/DDBJ whole genome shotgun (WGS) entry which is preliminary data.</text>
</comment>
<accession>G4TQM3</accession>
<dbReference type="PANTHER" id="PTHR46300">
    <property type="entry name" value="P450, PUTATIVE (EUROFUNG)-RELATED-RELATED"/>
    <property type="match status" value="1"/>
</dbReference>
<keyword evidence="5" id="KW-0479">Metal-binding</keyword>
<dbReference type="HOGENOM" id="CLU_001570_2_2_1"/>
<sequence length="379" mass="42219">MAHPGDIELRGVYPLADSIVALGTLFVYLASESISKRARKASETLPTGPKQHLALGNVFNFPKDRWHEALTSWGKEYGDIAYVSLAGIDMVLNSLEAVQELTVNRASIYSERPYSIMSNGLHVTILYMACQLTSPGWHKDECFIWQFARFFGDPYEPLMKTADGILTTIAYGETINKEHGETQVELDKQSTKLSSWVFTRALMVDVIPALRYILSWVPATQFKHIAARGACLANEIWYWACGLVKAAVHEADGTADDSIVSNQINKPDISNANLRDAVATMYGAGVDTTAISITNSLYAMVLHQEKIRREMEVALGQGRLPTMEDVTKLETFNKAWKDSFRWNLPMPLGVPNVSNKSIHEKGIIYQKAQLFNAMLGSHD</sequence>
<comment type="pathway">
    <text evidence="2">Secondary metabolite biosynthesis.</text>
</comment>
<name>G4TQM3_SERID</name>
<evidence type="ECO:0000256" key="4">
    <source>
        <dbReference type="ARBA" id="ARBA00022617"/>
    </source>
</evidence>
<dbReference type="GO" id="GO:0005506">
    <property type="term" value="F:iron ion binding"/>
    <property type="evidence" value="ECO:0007669"/>
    <property type="project" value="InterPro"/>
</dbReference>
<proteinExistence type="inferred from homology"/>
<keyword evidence="6" id="KW-0560">Oxidoreductase</keyword>
<dbReference type="InterPro" id="IPR036396">
    <property type="entry name" value="Cyt_P450_sf"/>
</dbReference>
<dbReference type="AlphaFoldDB" id="G4TQM3"/>
<protein>
    <recommendedName>
        <fullName evidence="11">Cytochrome P450</fullName>
    </recommendedName>
</protein>
<reference evidence="9 10" key="1">
    <citation type="journal article" date="2011" name="PLoS Pathog.">
        <title>Endophytic Life Strategies Decoded by Genome and Transcriptome Analyses of the Mutualistic Root Symbiont Piriformospora indica.</title>
        <authorList>
            <person name="Zuccaro A."/>
            <person name="Lahrmann U."/>
            <person name="Guldener U."/>
            <person name="Langen G."/>
            <person name="Pfiffi S."/>
            <person name="Biedenkopf D."/>
            <person name="Wong P."/>
            <person name="Samans B."/>
            <person name="Grimm C."/>
            <person name="Basiewicz M."/>
            <person name="Murat C."/>
            <person name="Martin F."/>
            <person name="Kogel K.H."/>
        </authorList>
    </citation>
    <scope>NUCLEOTIDE SEQUENCE [LARGE SCALE GENOMIC DNA]</scope>
    <source>
        <strain evidence="9 10">DSM 11827</strain>
    </source>
</reference>
<evidence type="ECO:0000313" key="10">
    <source>
        <dbReference type="Proteomes" id="UP000007148"/>
    </source>
</evidence>
<evidence type="ECO:0000256" key="6">
    <source>
        <dbReference type="ARBA" id="ARBA00023002"/>
    </source>
</evidence>
<evidence type="ECO:0000256" key="7">
    <source>
        <dbReference type="ARBA" id="ARBA00023004"/>
    </source>
</evidence>
<evidence type="ECO:0008006" key="11">
    <source>
        <dbReference type="Google" id="ProtNLM"/>
    </source>
</evidence>
<comment type="similarity">
    <text evidence="3">Belongs to the cytochrome P450 family.</text>
</comment>
<evidence type="ECO:0000313" key="9">
    <source>
        <dbReference type="EMBL" id="CCA73616.1"/>
    </source>
</evidence>
<dbReference type="eggNOG" id="KOG0156">
    <property type="taxonomic scope" value="Eukaryota"/>
</dbReference>
<dbReference type="GO" id="GO:0004497">
    <property type="term" value="F:monooxygenase activity"/>
    <property type="evidence" value="ECO:0007669"/>
    <property type="project" value="UniProtKB-KW"/>
</dbReference>
<evidence type="ECO:0000256" key="3">
    <source>
        <dbReference type="ARBA" id="ARBA00010617"/>
    </source>
</evidence>
<dbReference type="Gene3D" id="1.10.630.10">
    <property type="entry name" value="Cytochrome P450"/>
    <property type="match status" value="1"/>
</dbReference>
<organism evidence="9 10">
    <name type="scientific">Serendipita indica (strain DSM 11827)</name>
    <name type="common">Root endophyte fungus</name>
    <name type="synonym">Piriformospora indica</name>
    <dbReference type="NCBI Taxonomy" id="1109443"/>
    <lineage>
        <taxon>Eukaryota</taxon>
        <taxon>Fungi</taxon>
        <taxon>Dikarya</taxon>
        <taxon>Basidiomycota</taxon>
        <taxon>Agaricomycotina</taxon>
        <taxon>Agaricomycetes</taxon>
        <taxon>Sebacinales</taxon>
        <taxon>Serendipitaceae</taxon>
        <taxon>Serendipita</taxon>
    </lineage>
</organism>
<evidence type="ECO:0000256" key="5">
    <source>
        <dbReference type="ARBA" id="ARBA00022723"/>
    </source>
</evidence>
<dbReference type="EMBL" id="CAFZ01000239">
    <property type="protein sequence ID" value="CCA73616.1"/>
    <property type="molecule type" value="Genomic_DNA"/>
</dbReference>
<dbReference type="SUPFAM" id="SSF48264">
    <property type="entry name" value="Cytochrome P450"/>
    <property type="match status" value="1"/>
</dbReference>
<dbReference type="OrthoDB" id="2789670at2759"/>
<comment type="cofactor">
    <cofactor evidence="1">
        <name>heme</name>
        <dbReference type="ChEBI" id="CHEBI:30413"/>
    </cofactor>
</comment>
<dbReference type="Proteomes" id="UP000007148">
    <property type="component" value="Unassembled WGS sequence"/>
</dbReference>
<dbReference type="InParanoid" id="G4TQM3"/>
<dbReference type="InterPro" id="IPR001128">
    <property type="entry name" value="Cyt_P450"/>
</dbReference>
<gene>
    <name evidence="9" type="ORF">PIIN_07569</name>
</gene>
<dbReference type="STRING" id="1109443.G4TQM3"/>
<keyword evidence="4" id="KW-0349">Heme</keyword>
<dbReference type="InterPro" id="IPR002401">
    <property type="entry name" value="Cyt_P450_E_grp-I"/>
</dbReference>
<evidence type="ECO:0000256" key="1">
    <source>
        <dbReference type="ARBA" id="ARBA00001971"/>
    </source>
</evidence>
<evidence type="ECO:0000256" key="2">
    <source>
        <dbReference type="ARBA" id="ARBA00005179"/>
    </source>
</evidence>
<dbReference type="GO" id="GO:0020037">
    <property type="term" value="F:heme binding"/>
    <property type="evidence" value="ECO:0007669"/>
    <property type="project" value="InterPro"/>
</dbReference>
<dbReference type="GO" id="GO:0016705">
    <property type="term" value="F:oxidoreductase activity, acting on paired donors, with incorporation or reduction of molecular oxygen"/>
    <property type="evidence" value="ECO:0007669"/>
    <property type="project" value="InterPro"/>
</dbReference>
<dbReference type="Pfam" id="PF00067">
    <property type="entry name" value="p450"/>
    <property type="match status" value="1"/>
</dbReference>